<dbReference type="PANTHER" id="PTHR11808">
    <property type="entry name" value="TRANS-SULFURATION ENZYME FAMILY MEMBER"/>
    <property type="match status" value="1"/>
</dbReference>
<keyword evidence="5" id="KW-0456">Lyase</keyword>
<proteinExistence type="inferred from homology"/>
<comment type="similarity">
    <text evidence="4">Belongs to the trans-sulfuration enzymes family.</text>
</comment>
<evidence type="ECO:0000313" key="5">
    <source>
        <dbReference type="EMBL" id="MBB6094731.1"/>
    </source>
</evidence>
<dbReference type="InterPro" id="IPR015422">
    <property type="entry name" value="PyrdxlP-dep_Trfase_small"/>
</dbReference>
<keyword evidence="6" id="KW-1185">Reference proteome</keyword>
<dbReference type="Pfam" id="PF01053">
    <property type="entry name" value="Cys_Met_Meta_PP"/>
    <property type="match status" value="1"/>
</dbReference>
<keyword evidence="2 3" id="KW-0663">Pyridoxal phosphate</keyword>
<evidence type="ECO:0000256" key="1">
    <source>
        <dbReference type="ARBA" id="ARBA00001933"/>
    </source>
</evidence>
<dbReference type="PANTHER" id="PTHR11808:SF80">
    <property type="entry name" value="CYSTATHIONINE GAMMA-LYASE"/>
    <property type="match status" value="1"/>
</dbReference>
<evidence type="ECO:0000256" key="4">
    <source>
        <dbReference type="RuleBase" id="RU362118"/>
    </source>
</evidence>
<dbReference type="CDD" id="cd00614">
    <property type="entry name" value="CGS_like"/>
    <property type="match status" value="1"/>
</dbReference>
<dbReference type="RefSeq" id="WP_184334134.1">
    <property type="nucleotide sequence ID" value="NZ_JACHHZ010000004.1"/>
</dbReference>
<dbReference type="PIRSF" id="PIRSF001434">
    <property type="entry name" value="CGS"/>
    <property type="match status" value="1"/>
</dbReference>
<dbReference type="Gene3D" id="3.90.1150.10">
    <property type="entry name" value="Aspartate Aminotransferase, domain 1"/>
    <property type="match status" value="1"/>
</dbReference>
<dbReference type="FunFam" id="3.40.640.10:FF:000046">
    <property type="entry name" value="Cystathionine gamma-lyase"/>
    <property type="match status" value="1"/>
</dbReference>
<gene>
    <name evidence="5" type="ORF">HNQ60_003618</name>
</gene>
<organism evidence="5 6">
    <name type="scientific">Povalibacter uvarum</name>
    <dbReference type="NCBI Taxonomy" id="732238"/>
    <lineage>
        <taxon>Bacteria</taxon>
        <taxon>Pseudomonadati</taxon>
        <taxon>Pseudomonadota</taxon>
        <taxon>Gammaproteobacteria</taxon>
        <taxon>Steroidobacterales</taxon>
        <taxon>Steroidobacteraceae</taxon>
        <taxon>Povalibacter</taxon>
    </lineage>
</organism>
<dbReference type="GO" id="GO:0019346">
    <property type="term" value="P:transsulfuration"/>
    <property type="evidence" value="ECO:0007669"/>
    <property type="project" value="InterPro"/>
</dbReference>
<feature type="modified residue" description="N6-(pyridoxal phosphate)lysine" evidence="3">
    <location>
        <position position="204"/>
    </location>
</feature>
<dbReference type="EMBL" id="JACHHZ010000004">
    <property type="protein sequence ID" value="MBB6094731.1"/>
    <property type="molecule type" value="Genomic_DNA"/>
</dbReference>
<dbReference type="AlphaFoldDB" id="A0A841HN74"/>
<dbReference type="InterPro" id="IPR015421">
    <property type="entry name" value="PyrdxlP-dep_Trfase_major"/>
</dbReference>
<name>A0A841HN74_9GAMM</name>
<dbReference type="GO" id="GO:0030170">
    <property type="term" value="F:pyridoxal phosphate binding"/>
    <property type="evidence" value="ECO:0007669"/>
    <property type="project" value="InterPro"/>
</dbReference>
<reference evidence="5 6" key="1">
    <citation type="submission" date="2020-08" db="EMBL/GenBank/DDBJ databases">
        <title>Genomic Encyclopedia of Type Strains, Phase IV (KMG-IV): sequencing the most valuable type-strain genomes for metagenomic binning, comparative biology and taxonomic classification.</title>
        <authorList>
            <person name="Goeker M."/>
        </authorList>
    </citation>
    <scope>NUCLEOTIDE SEQUENCE [LARGE SCALE GENOMIC DNA]</scope>
    <source>
        <strain evidence="5 6">DSM 26723</strain>
    </source>
</reference>
<comment type="caution">
    <text evidence="5">The sequence shown here is derived from an EMBL/GenBank/DDBJ whole genome shotgun (WGS) entry which is preliminary data.</text>
</comment>
<dbReference type="InterPro" id="IPR015424">
    <property type="entry name" value="PyrdxlP-dep_Trfase"/>
</dbReference>
<dbReference type="Gene3D" id="3.40.640.10">
    <property type="entry name" value="Type I PLP-dependent aspartate aminotransferase-like (Major domain)"/>
    <property type="match status" value="1"/>
</dbReference>
<dbReference type="GO" id="GO:0005737">
    <property type="term" value="C:cytoplasm"/>
    <property type="evidence" value="ECO:0007669"/>
    <property type="project" value="TreeGrafter"/>
</dbReference>
<dbReference type="InterPro" id="IPR000277">
    <property type="entry name" value="Cys/Met-Metab_PyrdxlP-dep_enz"/>
</dbReference>
<accession>A0A841HN74</accession>
<comment type="cofactor">
    <cofactor evidence="1 4">
        <name>pyridoxal 5'-phosphate</name>
        <dbReference type="ChEBI" id="CHEBI:597326"/>
    </cofactor>
</comment>
<dbReference type="Proteomes" id="UP000588068">
    <property type="component" value="Unassembled WGS sequence"/>
</dbReference>
<dbReference type="GO" id="GO:0016846">
    <property type="term" value="F:carbon-sulfur lyase activity"/>
    <property type="evidence" value="ECO:0007669"/>
    <property type="project" value="TreeGrafter"/>
</dbReference>
<protein>
    <submittedName>
        <fullName evidence="5">Cystathionine beta-lyase/cystathionine gamma-synthase</fullName>
    </submittedName>
</protein>
<evidence type="ECO:0000313" key="6">
    <source>
        <dbReference type="Proteomes" id="UP000588068"/>
    </source>
</evidence>
<dbReference type="SUPFAM" id="SSF53383">
    <property type="entry name" value="PLP-dependent transferases"/>
    <property type="match status" value="1"/>
</dbReference>
<evidence type="ECO:0000256" key="2">
    <source>
        <dbReference type="ARBA" id="ARBA00022898"/>
    </source>
</evidence>
<sequence>MKSRTRVNHPPAVRLPDDNRPLVAPIYQSVKFTFDDVEQSQLQSRGERDGFQYSRVSNPTLRQLELTLAELQGREACLLTASGIAGVSVALLSLCRQGDHVVLFAESYQPSRTVVRRLLARYGVRHTVLSIDDMDAFESVVSSTPTRVVLFESPTNPVLKVADISRITAAARKHGALTLLDNTFAGFHNHGQFDIDIFVHSLTKYASGHGDVMGGAVIASKAIIDSMKSDAIVIGATLDPHTAFMIQRGLKTYFLRYERACANAAVIAKFLEGHPAVARVSYPGLESHPQRALAVAQTHDFGTIVTFELRDGAVDPAVFSKALKLFAISASLGSTESLIQPGQLMLPRDLNPQERTWAAVANTTMRLSIGIEDADDLIEDLRTALGG</sequence>
<evidence type="ECO:0000256" key="3">
    <source>
        <dbReference type="PIRSR" id="PIRSR001434-2"/>
    </source>
</evidence>